<proteinExistence type="predicted"/>
<protein>
    <submittedName>
        <fullName evidence="7">Solute carrier family 35 member C2</fullName>
    </submittedName>
</protein>
<dbReference type="Ensembl" id="ENSCPRT00005013872.1">
    <property type="protein sequence ID" value="ENSCPRP00005011768.1"/>
    <property type="gene ID" value="ENSCPRG00005008398.1"/>
</dbReference>
<dbReference type="GO" id="GO:0045747">
    <property type="term" value="P:positive regulation of Notch signaling pathway"/>
    <property type="evidence" value="ECO:0007669"/>
    <property type="project" value="Ensembl"/>
</dbReference>
<feature type="transmembrane region" description="Helical" evidence="6">
    <location>
        <begin position="93"/>
        <end position="111"/>
    </location>
</feature>
<dbReference type="GO" id="GO:0005654">
    <property type="term" value="C:nucleoplasm"/>
    <property type="evidence" value="ECO:0007669"/>
    <property type="project" value="Ensembl"/>
</dbReference>
<reference evidence="7" key="1">
    <citation type="submission" date="2025-08" db="UniProtKB">
        <authorList>
            <consortium name="Ensembl"/>
        </authorList>
    </citation>
    <scope>IDENTIFICATION</scope>
</reference>
<comment type="subcellular location">
    <subcellularLocation>
        <location evidence="1">Membrane</location>
        <topology evidence="1">Multi-pass membrane protein</topology>
    </subcellularLocation>
</comment>
<dbReference type="PANTHER" id="PTHR11132">
    <property type="entry name" value="SOLUTE CARRIER FAMILY 35"/>
    <property type="match status" value="1"/>
</dbReference>
<evidence type="ECO:0000256" key="1">
    <source>
        <dbReference type="ARBA" id="ARBA00004141"/>
    </source>
</evidence>
<dbReference type="GO" id="GO:0036066">
    <property type="term" value="P:protein O-linked glycosylation via fucose"/>
    <property type="evidence" value="ECO:0007669"/>
    <property type="project" value="Ensembl"/>
</dbReference>
<dbReference type="GO" id="GO:0005801">
    <property type="term" value="C:cis-Golgi network"/>
    <property type="evidence" value="ECO:0007669"/>
    <property type="project" value="Ensembl"/>
</dbReference>
<feature type="transmembrane region" description="Helical" evidence="6">
    <location>
        <begin position="52"/>
        <end position="73"/>
    </location>
</feature>
<keyword evidence="4 6" id="KW-0472">Membrane</keyword>
<dbReference type="GeneTree" id="ENSGT00510000048078"/>
<evidence type="ECO:0000256" key="6">
    <source>
        <dbReference type="SAM" id="Phobius"/>
    </source>
</evidence>
<evidence type="ECO:0000313" key="7">
    <source>
        <dbReference type="Ensembl" id="ENSCPRP00005011768.1"/>
    </source>
</evidence>
<feature type="transmembrane region" description="Helical" evidence="6">
    <location>
        <begin position="123"/>
        <end position="141"/>
    </location>
</feature>
<gene>
    <name evidence="7" type="primary">SLC35C2</name>
</gene>
<dbReference type="InterPro" id="IPR050186">
    <property type="entry name" value="TPT_transporter"/>
</dbReference>
<dbReference type="AlphaFoldDB" id="A0A7M4ELR0"/>
<evidence type="ECO:0000256" key="5">
    <source>
        <dbReference type="SAM" id="MobiDB-lite"/>
    </source>
</evidence>
<keyword evidence="2 6" id="KW-0812">Transmembrane</keyword>
<evidence type="ECO:0000256" key="3">
    <source>
        <dbReference type="ARBA" id="ARBA00022989"/>
    </source>
</evidence>
<dbReference type="GO" id="GO:0005793">
    <property type="term" value="C:endoplasmic reticulum-Golgi intermediate compartment"/>
    <property type="evidence" value="ECO:0007669"/>
    <property type="project" value="Ensembl"/>
</dbReference>
<dbReference type="GO" id="GO:0010629">
    <property type="term" value="P:negative regulation of gene expression"/>
    <property type="evidence" value="ECO:0007669"/>
    <property type="project" value="Ensembl"/>
</dbReference>
<sequence length="265" mass="29063">MTKSSAILFILFFSLIFKLEELRLALVLVVLLVAGGLFMFTYESTQFNTEGFMLVLGASFLGGIRWTLTQMLMQKAELGLQNPIDTMFHLQPLMFLGLFPLFMAIEGLPMAVSEKLFRFHDGWVLLALLGKLSLGGLLAFGLGFSEFLLVSRTSSLTLSIAGIFKVKRPRRRPAPVLTWSCCSGTASQRRCRRRRTLALRCNAEWTWSPLAAAASDHHTQWQLPACRGQESCTATSPGSGASGEPRAGAGRACCQPRQPGFLPAG</sequence>
<keyword evidence="8" id="KW-1185">Reference proteome</keyword>
<organism evidence="7 8">
    <name type="scientific">Crocodylus porosus</name>
    <name type="common">Saltwater crocodile</name>
    <name type="synonym">Estuarine crocodile</name>
    <dbReference type="NCBI Taxonomy" id="8502"/>
    <lineage>
        <taxon>Eukaryota</taxon>
        <taxon>Metazoa</taxon>
        <taxon>Chordata</taxon>
        <taxon>Craniata</taxon>
        <taxon>Vertebrata</taxon>
        <taxon>Euteleostomi</taxon>
        <taxon>Archelosauria</taxon>
        <taxon>Archosauria</taxon>
        <taxon>Crocodylia</taxon>
        <taxon>Longirostres</taxon>
        <taxon>Crocodylidae</taxon>
        <taxon>Crocodylus</taxon>
    </lineage>
</organism>
<dbReference type="GO" id="GO:0016020">
    <property type="term" value="C:membrane"/>
    <property type="evidence" value="ECO:0007669"/>
    <property type="project" value="UniProtKB-SubCell"/>
</dbReference>
<evidence type="ECO:0000256" key="4">
    <source>
        <dbReference type="ARBA" id="ARBA00023136"/>
    </source>
</evidence>
<feature type="transmembrane region" description="Helical" evidence="6">
    <location>
        <begin position="22"/>
        <end position="40"/>
    </location>
</feature>
<feature type="region of interest" description="Disordered" evidence="5">
    <location>
        <begin position="234"/>
        <end position="265"/>
    </location>
</feature>
<name>A0A7M4ELR0_CROPO</name>
<evidence type="ECO:0000256" key="2">
    <source>
        <dbReference type="ARBA" id="ARBA00022692"/>
    </source>
</evidence>
<evidence type="ECO:0000313" key="8">
    <source>
        <dbReference type="Proteomes" id="UP000594220"/>
    </source>
</evidence>
<dbReference type="Proteomes" id="UP000594220">
    <property type="component" value="Unplaced"/>
</dbReference>
<accession>A0A7M4ELR0</accession>
<keyword evidence="3 6" id="KW-1133">Transmembrane helix</keyword>
<reference evidence="7" key="2">
    <citation type="submission" date="2025-09" db="UniProtKB">
        <authorList>
            <consortium name="Ensembl"/>
        </authorList>
    </citation>
    <scope>IDENTIFICATION</scope>
</reference>